<feature type="coiled-coil region" evidence="5">
    <location>
        <begin position="12"/>
        <end position="46"/>
    </location>
</feature>
<evidence type="ECO:0000256" key="2">
    <source>
        <dbReference type="ARBA" id="ARBA00008479"/>
    </source>
</evidence>
<comment type="subcellular location">
    <subcellularLocation>
        <location evidence="1">Nucleus</location>
        <location evidence="1">Nucleolus</location>
    </subcellularLocation>
</comment>
<protein>
    <recommendedName>
        <fullName evidence="3">Nucleolar protein 16</fullName>
    </recommendedName>
</protein>
<dbReference type="PANTHER" id="PTHR13243:SF1">
    <property type="entry name" value="NUCLEOLAR PROTEIN 16"/>
    <property type="match status" value="1"/>
</dbReference>
<evidence type="ECO:0000256" key="3">
    <source>
        <dbReference type="ARBA" id="ARBA00015522"/>
    </source>
</evidence>
<gene>
    <name evidence="6" type="ORF">MSPICULIGERA_LOCUS20073</name>
</gene>
<feature type="non-terminal residue" evidence="6">
    <location>
        <position position="191"/>
    </location>
</feature>
<evidence type="ECO:0000313" key="6">
    <source>
        <dbReference type="EMBL" id="CAJ0581924.1"/>
    </source>
</evidence>
<dbReference type="GO" id="GO:0042273">
    <property type="term" value="P:ribosomal large subunit biogenesis"/>
    <property type="evidence" value="ECO:0007669"/>
    <property type="project" value="TreeGrafter"/>
</dbReference>
<evidence type="ECO:0000256" key="4">
    <source>
        <dbReference type="ARBA" id="ARBA00023242"/>
    </source>
</evidence>
<proteinExistence type="inferred from homology"/>
<keyword evidence="7" id="KW-1185">Reference proteome</keyword>
<comment type="similarity">
    <text evidence="2">Belongs to the NOP16 family.</text>
</comment>
<dbReference type="AlphaFoldDB" id="A0AA36D909"/>
<evidence type="ECO:0000256" key="5">
    <source>
        <dbReference type="SAM" id="Coils"/>
    </source>
</evidence>
<dbReference type="Pfam" id="PF09420">
    <property type="entry name" value="Nop16"/>
    <property type="match status" value="1"/>
</dbReference>
<keyword evidence="4" id="KW-0539">Nucleus</keyword>
<evidence type="ECO:0000256" key="1">
    <source>
        <dbReference type="ARBA" id="ARBA00004604"/>
    </source>
</evidence>
<dbReference type="PANTHER" id="PTHR13243">
    <property type="entry name" value="HSPC111 PROTEIN-RELATED"/>
    <property type="match status" value="1"/>
</dbReference>
<accession>A0AA36D909</accession>
<dbReference type="InterPro" id="IPR019002">
    <property type="entry name" value="Ribosome_biogenesis_Nop16"/>
</dbReference>
<keyword evidence="5" id="KW-0175">Coiled coil</keyword>
<dbReference type="GO" id="GO:0005730">
    <property type="term" value="C:nucleolus"/>
    <property type="evidence" value="ECO:0007669"/>
    <property type="project" value="UniProtKB-SubCell"/>
</dbReference>
<reference evidence="6" key="1">
    <citation type="submission" date="2023-06" db="EMBL/GenBank/DDBJ databases">
        <authorList>
            <person name="Delattre M."/>
        </authorList>
    </citation>
    <scope>NUCLEOTIDE SEQUENCE</scope>
    <source>
        <strain evidence="6">AF72</strain>
    </source>
</reference>
<organism evidence="6 7">
    <name type="scientific">Mesorhabditis spiculigera</name>
    <dbReference type="NCBI Taxonomy" id="96644"/>
    <lineage>
        <taxon>Eukaryota</taxon>
        <taxon>Metazoa</taxon>
        <taxon>Ecdysozoa</taxon>
        <taxon>Nematoda</taxon>
        <taxon>Chromadorea</taxon>
        <taxon>Rhabditida</taxon>
        <taxon>Rhabditina</taxon>
        <taxon>Rhabditomorpha</taxon>
        <taxon>Rhabditoidea</taxon>
        <taxon>Rhabditidae</taxon>
        <taxon>Mesorhabditinae</taxon>
        <taxon>Mesorhabditis</taxon>
    </lineage>
</organism>
<sequence>MPRSVKRGGKKIKRVTKNLGNIANKKKKAEKNKKKLRSACHQLVNVWDKKRTLVQNIEDSGLAFDVNKSIPLKQDFRVGIDQLPMELGDVDEAKQKGTVKKQRDSKKIAKVIGGLEIERQQLEKKQEGRKRTLLDRDVQFCIYMLERHGDDYEAMSRDKKNLFQETPKQIQKKLRIYKGSPYYQALETVDS</sequence>
<comment type="caution">
    <text evidence="6">The sequence shown here is derived from an EMBL/GenBank/DDBJ whole genome shotgun (WGS) entry which is preliminary data.</text>
</comment>
<evidence type="ECO:0000313" key="7">
    <source>
        <dbReference type="Proteomes" id="UP001177023"/>
    </source>
</evidence>
<dbReference type="Proteomes" id="UP001177023">
    <property type="component" value="Unassembled WGS sequence"/>
</dbReference>
<name>A0AA36D909_9BILA</name>
<dbReference type="EMBL" id="CATQJA010002664">
    <property type="protein sequence ID" value="CAJ0581924.1"/>
    <property type="molecule type" value="Genomic_DNA"/>
</dbReference>